<dbReference type="PRINTS" id="PR00509">
    <property type="entry name" value="PGMPMM"/>
</dbReference>
<comment type="function">
    <text evidence="11">Catalyzes the reversible isomerization of alpha-D-glucose 1-phosphate to alpha-D-glucose 6-phosphate. The mechanism proceeds via the intermediate compound alpha-D-glucose 1,6-bisphosphate. This enzyme participates in both the breakdown and synthesis of glucose.</text>
</comment>
<evidence type="ECO:0000313" key="18">
    <source>
        <dbReference type="RefSeq" id="XP_027099390.2"/>
    </source>
</evidence>
<dbReference type="RefSeq" id="XP_027099390.2">
    <property type="nucleotide sequence ID" value="XM_027243589.2"/>
</dbReference>
<evidence type="ECO:0000256" key="9">
    <source>
        <dbReference type="ARBA" id="ARBA00023235"/>
    </source>
</evidence>
<protein>
    <recommendedName>
        <fullName evidence="5">phosphoglucomutase (alpha-D-glucose-1,6-bisphosphate-dependent)</fullName>
        <ecNumber evidence="5">5.4.2.2</ecNumber>
    </recommendedName>
</protein>
<keyword evidence="17" id="KW-1185">Reference proteome</keyword>
<dbReference type="PANTHER" id="PTHR22573">
    <property type="entry name" value="PHOSPHOHEXOMUTASE FAMILY MEMBER"/>
    <property type="match status" value="1"/>
</dbReference>
<dbReference type="InterPro" id="IPR005846">
    <property type="entry name" value="A-D-PHexomutase_a/b/a-III"/>
</dbReference>
<evidence type="ECO:0000259" key="14">
    <source>
        <dbReference type="Pfam" id="PF02878"/>
    </source>
</evidence>
<dbReference type="Pfam" id="PF07734">
    <property type="entry name" value="FBA_1"/>
    <property type="match status" value="1"/>
</dbReference>
<comment type="cofactor">
    <cofactor evidence="2">
        <name>Mg(2+)</name>
        <dbReference type="ChEBI" id="CHEBI:18420"/>
    </cofactor>
</comment>
<dbReference type="GeneID" id="113718696"/>
<dbReference type="OrthoDB" id="2291at2759"/>
<dbReference type="InterPro" id="IPR006527">
    <property type="entry name" value="F-box-assoc_dom_typ1"/>
</dbReference>
<evidence type="ECO:0000313" key="17">
    <source>
        <dbReference type="Proteomes" id="UP001652660"/>
    </source>
</evidence>
<dbReference type="InterPro" id="IPR005841">
    <property type="entry name" value="Alpha-D-phosphohexomutase_SF"/>
</dbReference>
<comment type="similarity">
    <text evidence="3">Belongs to the phosphohexose mutase family.</text>
</comment>
<keyword evidence="10" id="KW-0119">Carbohydrate metabolism</keyword>
<evidence type="ECO:0000256" key="13">
    <source>
        <dbReference type="ARBA" id="ARBA00049409"/>
    </source>
</evidence>
<dbReference type="EC" id="5.4.2.2" evidence="5"/>
<evidence type="ECO:0000256" key="1">
    <source>
        <dbReference type="ARBA" id="ARBA00000443"/>
    </source>
</evidence>
<evidence type="ECO:0000256" key="4">
    <source>
        <dbReference type="ARBA" id="ARBA00011245"/>
    </source>
</evidence>
<evidence type="ECO:0000256" key="3">
    <source>
        <dbReference type="ARBA" id="ARBA00010231"/>
    </source>
</evidence>
<dbReference type="SUPFAM" id="SSF53738">
    <property type="entry name" value="Phosphoglucomutase, first 3 domains"/>
    <property type="match status" value="3"/>
</dbReference>
<dbReference type="SUPFAM" id="SSF55957">
    <property type="entry name" value="Phosphoglucomutase, C-terminal domain"/>
    <property type="match status" value="1"/>
</dbReference>
<gene>
    <name evidence="18" type="primary">LOC113718696</name>
</gene>
<dbReference type="AlphaFoldDB" id="A0A6P6V9V9"/>
<evidence type="ECO:0000256" key="5">
    <source>
        <dbReference type="ARBA" id="ARBA00012728"/>
    </source>
</evidence>
<reference evidence="17" key="1">
    <citation type="journal article" date="2025" name="Foods">
        <title>Unveiling the Microbial Signatures of Arabica Coffee Cherries: Insights into Ripeness Specific Diversity, Functional Traits, and Implications for Quality and Safety.</title>
        <authorList>
            <consortium name="RefSeq"/>
            <person name="Tenea G.N."/>
            <person name="Cifuentes V."/>
            <person name="Reyes P."/>
            <person name="Cevallos-Vallejos M."/>
        </authorList>
    </citation>
    <scope>NUCLEOTIDE SEQUENCE [LARGE SCALE GENOMIC DNA]</scope>
</reference>
<evidence type="ECO:0000256" key="7">
    <source>
        <dbReference type="ARBA" id="ARBA00022723"/>
    </source>
</evidence>
<evidence type="ECO:0000256" key="2">
    <source>
        <dbReference type="ARBA" id="ARBA00001946"/>
    </source>
</evidence>
<comment type="catalytic activity">
    <reaction evidence="13">
        <text>O-phospho-L-seryl-[protein] + alpha-D-glucose 1-phosphate = alpha-D-glucose 1,6-bisphosphate + L-seryl-[protein]</text>
        <dbReference type="Rhea" id="RHEA:68748"/>
        <dbReference type="Rhea" id="RHEA-COMP:9863"/>
        <dbReference type="Rhea" id="RHEA-COMP:11604"/>
        <dbReference type="ChEBI" id="CHEBI:29999"/>
        <dbReference type="ChEBI" id="CHEBI:58392"/>
        <dbReference type="ChEBI" id="CHEBI:58601"/>
        <dbReference type="ChEBI" id="CHEBI:83421"/>
    </reaction>
</comment>
<dbReference type="Pfam" id="PF24947">
    <property type="entry name" value="PGM1_C_vert_fung"/>
    <property type="match status" value="1"/>
</dbReference>
<dbReference type="InterPro" id="IPR045244">
    <property type="entry name" value="PGM"/>
</dbReference>
<dbReference type="GO" id="GO:0004614">
    <property type="term" value="F:phosphoglucomutase activity"/>
    <property type="evidence" value="ECO:0007669"/>
    <property type="project" value="UniProtKB-EC"/>
</dbReference>
<evidence type="ECO:0000256" key="11">
    <source>
        <dbReference type="ARBA" id="ARBA00045679"/>
    </source>
</evidence>
<dbReference type="Pfam" id="PF02878">
    <property type="entry name" value="PGM_PMM_I"/>
    <property type="match status" value="1"/>
</dbReference>
<dbReference type="Pfam" id="PF02880">
    <property type="entry name" value="PGM_PMM_III"/>
    <property type="match status" value="1"/>
</dbReference>
<keyword evidence="7" id="KW-0479">Metal-binding</keyword>
<sequence length="1023" mass="113298">MAAKDRAMWQQLEYLRSELALTKRMGHVSAGIVTVRTGSYRKVGDDVFPVSVSLFRLSCISQIYLVSSYILRHSPVPLPEMEETCLLDLPENLLVTRIFPRLPLCGISSLGRVNKYLRQLISRRNFLESYLKFSPYTTVIVSHRSVSSATVPSFSLLQLEEDPTAPLLASLVRTPFQSGDVATIVGSSHGYICFRVNSLFIKRMPKHGYLSTLHVSNPIIGEFITLPPPPSTMMGDDGSVEGFGFGMVEKTKEFKILRLSCSFYDTDGEGDGCRGEVFRFEEYRWVSVQGPNPPFPRYRRYFDGRMNRAEMCPLSYRNRLHWLTQPNREDFLYCFDIAEERIFPIPPPPVQASAEMSITVLDDFLSICVVSEDSIDIWQMLEYEVEGSWKRTRILDLGLAVRVPPLPSVPVLRLQDTGILLCHQSYETLKKVIEGEMSAVNITAGTQSQDVTAVSYIPRLESVTQLVNRADKTNYKYLRRCNLHNFIQATLNTINGEGATIVVSGDSPFAPKDAIQIIIKMAAANGVRRIWVGKNGLLSTPAVSAVIRKRVGIDGSKASGAFILTGSHNPGSPCEDFGVKYMMGNGGLAPESVTHKIHEATKTIVEHGFAVGLPDVDLNTIGLTRLPLSRGQFEVEVLDLASDYVEVMKSTFDFGPIRKLISLPNFTFCFDALNGLAGALARRIFVEELGAEESSLRNCAFKEDFIGGYNFTNAESVARMRLGKTNAGSEPPDFGAVVDWDASCNMVFGKRFYVTASDAVAVIAANAVEAIPYFSGGLKGVARSMPTSSALDVVAKRLKLPLFEVPVGLEFRGNLMDAGLCSIWGEESCRMCCDCIRERDGICAVLAWLAILADKNKDNLCGGRLVTIEDIVSDHWSVYGRHYYTRYDYENVDAGGAKELMAHLVKLQSSLNEVNEIIKGIHSDVSNVVRADEFFEYKDPVDGSISKHQGIRYLFEDGSRLVFCLSGTGSEVATIRVYIEHYEKDSSKTGRDSQEALAPLVEVAIKLSKMEAFTGRSAPTTIT</sequence>
<evidence type="ECO:0000256" key="6">
    <source>
        <dbReference type="ARBA" id="ARBA00022526"/>
    </source>
</evidence>
<accession>A0A6P6V9V9</accession>
<dbReference type="Gene3D" id="3.40.120.10">
    <property type="entry name" value="Alpha-D-Glucose-1,6-Bisphosphate, subunit A, domain 3"/>
    <property type="match status" value="3"/>
</dbReference>
<dbReference type="GO" id="GO:0005829">
    <property type="term" value="C:cytosol"/>
    <property type="evidence" value="ECO:0007669"/>
    <property type="project" value="TreeGrafter"/>
</dbReference>
<comment type="catalytic activity">
    <reaction evidence="1">
        <text>alpha-D-glucose 1-phosphate = alpha-D-glucose 6-phosphate</text>
        <dbReference type="Rhea" id="RHEA:23536"/>
        <dbReference type="ChEBI" id="CHEBI:58225"/>
        <dbReference type="ChEBI" id="CHEBI:58601"/>
        <dbReference type="EC" id="5.4.2.2"/>
    </reaction>
</comment>
<dbReference type="GO" id="GO:0006006">
    <property type="term" value="P:glucose metabolic process"/>
    <property type="evidence" value="ECO:0007669"/>
    <property type="project" value="UniProtKB-KW"/>
</dbReference>
<dbReference type="Gene3D" id="3.30.310.50">
    <property type="entry name" value="Alpha-D-phosphohexomutase, C-terminal domain"/>
    <property type="match status" value="1"/>
</dbReference>
<dbReference type="GO" id="GO:0000287">
    <property type="term" value="F:magnesium ion binding"/>
    <property type="evidence" value="ECO:0007669"/>
    <property type="project" value="InterPro"/>
</dbReference>
<evidence type="ECO:0000259" key="15">
    <source>
        <dbReference type="Pfam" id="PF02880"/>
    </source>
</evidence>
<dbReference type="InterPro" id="IPR005844">
    <property type="entry name" value="A-D-PHexomutase_a/b/a-I"/>
</dbReference>
<name>A0A6P6V9V9_COFAR</name>
<evidence type="ECO:0000256" key="12">
    <source>
        <dbReference type="ARBA" id="ARBA00049318"/>
    </source>
</evidence>
<dbReference type="InterPro" id="IPR016055">
    <property type="entry name" value="A-D-PHexomutase_a/b/a-I/II/III"/>
</dbReference>
<evidence type="ECO:0000256" key="8">
    <source>
        <dbReference type="ARBA" id="ARBA00022842"/>
    </source>
</evidence>
<dbReference type="InterPro" id="IPR036900">
    <property type="entry name" value="A-D-PHexomutase_C_sf"/>
</dbReference>
<comment type="subunit">
    <text evidence="4">Monomer.</text>
</comment>
<feature type="domain" description="Alpha-D-phosphohexomutase alpha/beta/alpha" evidence="15">
    <location>
        <begin position="757"/>
        <end position="858"/>
    </location>
</feature>
<dbReference type="NCBIfam" id="NF005737">
    <property type="entry name" value="PRK07564.1-1"/>
    <property type="match status" value="1"/>
</dbReference>
<dbReference type="SUPFAM" id="SSF81383">
    <property type="entry name" value="F-box domain"/>
    <property type="match status" value="1"/>
</dbReference>
<organism evidence="17 18">
    <name type="scientific">Coffea arabica</name>
    <name type="common">Arabian coffee</name>
    <dbReference type="NCBI Taxonomy" id="13443"/>
    <lineage>
        <taxon>Eukaryota</taxon>
        <taxon>Viridiplantae</taxon>
        <taxon>Streptophyta</taxon>
        <taxon>Embryophyta</taxon>
        <taxon>Tracheophyta</taxon>
        <taxon>Spermatophyta</taxon>
        <taxon>Magnoliopsida</taxon>
        <taxon>eudicotyledons</taxon>
        <taxon>Gunneridae</taxon>
        <taxon>Pentapetalae</taxon>
        <taxon>asterids</taxon>
        <taxon>lamiids</taxon>
        <taxon>Gentianales</taxon>
        <taxon>Rubiaceae</taxon>
        <taxon>Ixoroideae</taxon>
        <taxon>Gardenieae complex</taxon>
        <taxon>Bertiereae - Coffeeae clade</taxon>
        <taxon>Coffeeae</taxon>
        <taxon>Coffea</taxon>
    </lineage>
</organism>
<evidence type="ECO:0000256" key="10">
    <source>
        <dbReference type="ARBA" id="ARBA00023277"/>
    </source>
</evidence>
<dbReference type="InterPro" id="IPR016066">
    <property type="entry name" value="A-D-PHexomutase_CS"/>
</dbReference>
<dbReference type="PANTHER" id="PTHR22573:SF2">
    <property type="entry name" value="PHOSPHOGLUCOMUTASE"/>
    <property type="match status" value="1"/>
</dbReference>
<evidence type="ECO:0000259" key="16">
    <source>
        <dbReference type="Pfam" id="PF07734"/>
    </source>
</evidence>
<proteinExistence type="inferred from homology"/>
<comment type="catalytic activity">
    <reaction evidence="12">
        <text>alpha-D-glucose 1,6-bisphosphate + L-seryl-[protein] = O-phospho-L-seryl-[protein] + alpha-D-glucose 6-phosphate</text>
        <dbReference type="Rhea" id="RHEA:68752"/>
        <dbReference type="Rhea" id="RHEA-COMP:9863"/>
        <dbReference type="Rhea" id="RHEA-COMP:11604"/>
        <dbReference type="ChEBI" id="CHEBI:29999"/>
        <dbReference type="ChEBI" id="CHEBI:58225"/>
        <dbReference type="ChEBI" id="CHEBI:58392"/>
        <dbReference type="ChEBI" id="CHEBI:83421"/>
    </reaction>
</comment>
<keyword evidence="8" id="KW-0460">Magnesium</keyword>
<feature type="domain" description="F-box associated beta-propeller type 1" evidence="16">
    <location>
        <begin position="211"/>
        <end position="460"/>
    </location>
</feature>
<dbReference type="PROSITE" id="PS00710">
    <property type="entry name" value="PGM_PMM"/>
    <property type="match status" value="1"/>
</dbReference>
<keyword evidence="6" id="KW-0313">Glucose metabolism</keyword>
<keyword evidence="9" id="KW-0413">Isomerase</keyword>
<dbReference type="Proteomes" id="UP001652660">
    <property type="component" value="Chromosome 11e"/>
</dbReference>
<dbReference type="InterPro" id="IPR036047">
    <property type="entry name" value="F-box-like_dom_sf"/>
</dbReference>
<feature type="domain" description="Alpha-D-phosphohexomutase alpha/beta/alpha" evidence="14">
    <location>
        <begin position="482"/>
        <end position="604"/>
    </location>
</feature>
<reference evidence="18" key="2">
    <citation type="submission" date="2025-08" db="UniProtKB">
        <authorList>
            <consortium name="RefSeq"/>
        </authorList>
    </citation>
    <scope>IDENTIFICATION</scope>
    <source>
        <tissue evidence="18">Leaves</tissue>
    </source>
</reference>